<protein>
    <submittedName>
        <fullName evidence="1">Uncharacterized protein (TIGR04141 family)</fullName>
    </submittedName>
</protein>
<accession>A0A840QGN4</accession>
<sequence length="231" mass="25894">MRAADKLATIGVPRWLEANLSIGSRQFHLADGRWYEIGERFLPEITRTVTRVIRPTASVELPPWEPGQDEGDYNLRVPRECPDQGYVCLDKRNVPNPLKSPDSLEICDLLAEDGTLILVKRANRSDALSHLFSQAQVAVRMLMNNPDVRERFANKVAEVAGRRIISADFKPTRLVFAILLKHGMELTTNSLFAFSQVTLAETVKELESWGVQVEVVGIKVRSLAELESTAL</sequence>
<name>A0A840QGN4_9PSEU</name>
<dbReference type="Pfam" id="PF19614">
    <property type="entry name" value="DUF6119"/>
    <property type="match status" value="1"/>
</dbReference>
<dbReference type="NCBIfam" id="TIGR04141">
    <property type="entry name" value="TIGR04141 family sporadically distributed protein"/>
    <property type="match status" value="1"/>
</dbReference>
<dbReference type="InterPro" id="IPR026487">
    <property type="entry name" value="CHP04141"/>
</dbReference>
<comment type="caution">
    <text evidence="1">The sequence shown here is derived from an EMBL/GenBank/DDBJ whole genome shotgun (WGS) entry which is preliminary data.</text>
</comment>
<evidence type="ECO:0000313" key="1">
    <source>
        <dbReference type="EMBL" id="MBB5159261.1"/>
    </source>
</evidence>
<evidence type="ECO:0000313" key="2">
    <source>
        <dbReference type="Proteomes" id="UP000584374"/>
    </source>
</evidence>
<organism evidence="1 2">
    <name type="scientific">Saccharopolyspora phatthalungensis</name>
    <dbReference type="NCBI Taxonomy" id="664693"/>
    <lineage>
        <taxon>Bacteria</taxon>
        <taxon>Bacillati</taxon>
        <taxon>Actinomycetota</taxon>
        <taxon>Actinomycetes</taxon>
        <taxon>Pseudonocardiales</taxon>
        <taxon>Pseudonocardiaceae</taxon>
        <taxon>Saccharopolyspora</taxon>
    </lineage>
</organism>
<proteinExistence type="predicted"/>
<dbReference type="EMBL" id="JACHIW010000002">
    <property type="protein sequence ID" value="MBB5159261.1"/>
    <property type="molecule type" value="Genomic_DNA"/>
</dbReference>
<dbReference type="AlphaFoldDB" id="A0A840QGN4"/>
<keyword evidence="2" id="KW-1185">Reference proteome</keyword>
<dbReference type="Proteomes" id="UP000584374">
    <property type="component" value="Unassembled WGS sequence"/>
</dbReference>
<gene>
    <name evidence="1" type="ORF">BJ970_006860</name>
</gene>
<reference evidence="1 2" key="1">
    <citation type="submission" date="2020-08" db="EMBL/GenBank/DDBJ databases">
        <title>Sequencing the genomes of 1000 actinobacteria strains.</title>
        <authorList>
            <person name="Klenk H.-P."/>
        </authorList>
    </citation>
    <scope>NUCLEOTIDE SEQUENCE [LARGE SCALE GENOMIC DNA]</scope>
    <source>
        <strain evidence="1 2">DSM 45584</strain>
    </source>
</reference>